<dbReference type="EMBL" id="JADGII010000009">
    <property type="protein sequence ID" value="MBF0636831.1"/>
    <property type="molecule type" value="Genomic_DNA"/>
</dbReference>
<dbReference type="PANTHER" id="PTHR24185:SF1">
    <property type="entry name" value="CALCIUM-INDEPENDENT PHOSPHOLIPASE A2-GAMMA"/>
    <property type="match status" value="1"/>
</dbReference>
<reference evidence="6 7" key="1">
    <citation type="journal article" date="2020" name="Microorganisms">
        <title>Simultaneous Genome Sequencing of Prosthecochloris ethylica and Desulfuromonas acetoxidans within a Syntrophic Mixture Reveals Unique Pili and Protein Interactions.</title>
        <authorList>
            <person name="Kyndt J.A."/>
            <person name="Van Beeumen J.J."/>
            <person name="Meyer T.E."/>
        </authorList>
    </citation>
    <scope>NUCLEOTIDE SEQUENCE [LARGE SCALE GENOMIC DNA]</scope>
    <source>
        <strain evidence="6 7">N3</strain>
    </source>
</reference>
<feature type="short sequence motif" description="GXSXG" evidence="4">
    <location>
        <begin position="53"/>
        <end position="57"/>
    </location>
</feature>
<dbReference type="RefSeq" id="WP_175186625.1">
    <property type="nucleotide sequence ID" value="NZ_JABVZQ010000001.1"/>
</dbReference>
<feature type="short sequence motif" description="DGA/G" evidence="4">
    <location>
        <begin position="185"/>
        <end position="187"/>
    </location>
</feature>
<keyword evidence="3 4" id="KW-0443">Lipid metabolism</keyword>
<gene>
    <name evidence="6" type="ORF">INT08_06535</name>
</gene>
<keyword evidence="2 4" id="KW-0442">Lipid degradation</keyword>
<dbReference type="CDD" id="cd07199">
    <property type="entry name" value="Pat17_PNPLA8_PNPLA9_like"/>
    <property type="match status" value="1"/>
</dbReference>
<evidence type="ECO:0000256" key="2">
    <source>
        <dbReference type="ARBA" id="ARBA00022963"/>
    </source>
</evidence>
<dbReference type="Pfam" id="PF01734">
    <property type="entry name" value="Patatin"/>
    <property type="match status" value="1"/>
</dbReference>
<comment type="caution">
    <text evidence="6">The sequence shown here is derived from an EMBL/GenBank/DDBJ whole genome shotgun (WGS) entry which is preliminary data.</text>
</comment>
<accession>A0ABR9XS11</accession>
<feature type="active site" description="Nucleophile" evidence="4">
    <location>
        <position position="55"/>
    </location>
</feature>
<proteinExistence type="predicted"/>
<protein>
    <submittedName>
        <fullName evidence="6">Patatin-like phospholipase family protein</fullName>
    </submittedName>
</protein>
<feature type="domain" description="PNPLA" evidence="5">
    <location>
        <begin position="17"/>
        <end position="198"/>
    </location>
</feature>
<organism evidence="6 7">
    <name type="scientific">Prosthecochloris ethylica</name>
    <dbReference type="NCBI Taxonomy" id="2743976"/>
    <lineage>
        <taxon>Bacteria</taxon>
        <taxon>Pseudomonadati</taxon>
        <taxon>Chlorobiota</taxon>
        <taxon>Chlorobiia</taxon>
        <taxon>Chlorobiales</taxon>
        <taxon>Chlorobiaceae</taxon>
        <taxon>Prosthecochloris</taxon>
    </lineage>
</organism>
<feature type="active site" description="Proton acceptor" evidence="4">
    <location>
        <position position="185"/>
    </location>
</feature>
<evidence type="ECO:0000256" key="4">
    <source>
        <dbReference type="PROSITE-ProRule" id="PRU01161"/>
    </source>
</evidence>
<dbReference type="Proteomes" id="UP000619838">
    <property type="component" value="Unassembled WGS sequence"/>
</dbReference>
<dbReference type="SUPFAM" id="SSF52151">
    <property type="entry name" value="FabD/lysophospholipase-like"/>
    <property type="match status" value="1"/>
</dbReference>
<keyword evidence="7" id="KW-1185">Reference proteome</keyword>
<dbReference type="InterPro" id="IPR002641">
    <property type="entry name" value="PNPLA_dom"/>
</dbReference>
<name>A0ABR9XS11_9CHLB</name>
<dbReference type="Gene3D" id="3.40.1090.10">
    <property type="entry name" value="Cytosolic phospholipase A2 catalytic domain"/>
    <property type="match status" value="1"/>
</dbReference>
<dbReference type="PANTHER" id="PTHR24185">
    <property type="entry name" value="CALCIUM-INDEPENDENT PHOSPHOLIPASE A2-GAMMA"/>
    <property type="match status" value="1"/>
</dbReference>
<evidence type="ECO:0000313" key="6">
    <source>
        <dbReference type="EMBL" id="MBF0636831.1"/>
    </source>
</evidence>
<dbReference type="InterPro" id="IPR016035">
    <property type="entry name" value="Acyl_Trfase/lysoPLipase"/>
</dbReference>
<evidence type="ECO:0000256" key="3">
    <source>
        <dbReference type="ARBA" id="ARBA00023098"/>
    </source>
</evidence>
<dbReference type="PROSITE" id="PS51635">
    <property type="entry name" value="PNPLA"/>
    <property type="match status" value="1"/>
</dbReference>
<feature type="short sequence motif" description="GXGXXG" evidence="4">
    <location>
        <begin position="21"/>
        <end position="26"/>
    </location>
</feature>
<sequence length="315" mass="34571">MSNATQDDGASDVLRILTLDGGGAKGFYTLGVLKEIEAMIQCPLHQKFDLVFGTSTGAIIASLIALGNSVDSILDLYRKHVPNVMSRKSAPARSAALKSLASEVFGDAKFSEVKTGIGVVTARWLTERPMIFKGSVSQAHGRVGTFVPGFGVSIADAVKASCSAYPFFERTIVRTSTGENIELIDGGYCANNPTLYAIADAVQALKRERKDIRIVSLGVGIYPEPKPGLLMWLAKKYLVSVQLLQKTLEINTQSMDQLRQILFHDVPTIRISDAYVTPEMATDLLEHDLKKLDILFQRGRESFASREKQLREYLI</sequence>
<evidence type="ECO:0000313" key="7">
    <source>
        <dbReference type="Proteomes" id="UP000619838"/>
    </source>
</evidence>
<evidence type="ECO:0000259" key="5">
    <source>
        <dbReference type="PROSITE" id="PS51635"/>
    </source>
</evidence>
<keyword evidence="1 4" id="KW-0378">Hydrolase</keyword>
<evidence type="ECO:0000256" key="1">
    <source>
        <dbReference type="ARBA" id="ARBA00022801"/>
    </source>
</evidence>